<dbReference type="Proteomes" id="UP000438885">
    <property type="component" value="Unassembled WGS sequence"/>
</dbReference>
<protein>
    <submittedName>
        <fullName evidence="1">Uncharacterized protein</fullName>
    </submittedName>
</protein>
<evidence type="ECO:0000313" key="1">
    <source>
        <dbReference type="EMBL" id="MQQ30480.1"/>
    </source>
</evidence>
<gene>
    <name evidence="1" type="ORF">GEZ84_09015</name>
</gene>
<dbReference type="EMBL" id="WIJP01000015">
    <property type="protein sequence ID" value="MQQ30480.1"/>
    <property type="molecule type" value="Genomic_DNA"/>
</dbReference>
<reference evidence="1 2" key="1">
    <citation type="submission" date="2019-10" db="EMBL/GenBank/DDBJ databases">
        <title>Streptococcus mitis of the oral and urogenital tracts.</title>
        <authorList>
            <person name="Price T."/>
            <person name="Mores C.R."/>
            <person name="Putonti C."/>
            <person name="Wolfe A.J."/>
        </authorList>
    </citation>
    <scope>NUCLEOTIDE SEQUENCE [LARGE SCALE GENOMIC DNA]</scope>
    <source>
        <strain evidence="1 2">SM10</strain>
    </source>
</reference>
<dbReference type="RefSeq" id="WP_153224265.1">
    <property type="nucleotide sequence ID" value="NZ_WIJP01000015.1"/>
</dbReference>
<organism evidence="1 2">
    <name type="scientific">Streptococcus mitis</name>
    <dbReference type="NCBI Taxonomy" id="28037"/>
    <lineage>
        <taxon>Bacteria</taxon>
        <taxon>Bacillati</taxon>
        <taxon>Bacillota</taxon>
        <taxon>Bacilli</taxon>
        <taxon>Lactobacillales</taxon>
        <taxon>Streptococcaceae</taxon>
        <taxon>Streptococcus</taxon>
        <taxon>Streptococcus mitis group</taxon>
    </lineage>
</organism>
<comment type="caution">
    <text evidence="1">The sequence shown here is derived from an EMBL/GenBank/DDBJ whole genome shotgun (WGS) entry which is preliminary data.</text>
</comment>
<evidence type="ECO:0000313" key="2">
    <source>
        <dbReference type="Proteomes" id="UP000438885"/>
    </source>
</evidence>
<proteinExistence type="predicted"/>
<dbReference type="AlphaFoldDB" id="A0A6I1TZ99"/>
<name>A0A6I1TZ99_STRMT</name>
<sequence length="211" mass="24801">MINCFMDGHVIKNNCKKTLRDCSKDDQGYALSNIADDVVDFDNVKKIYCAKHLNASYTILKSVDTYLEGNNDQIFLIEFKNAKIDQKQKHGLNLKLKDSLLILTDSFGFNLKDFQKRLNYIVVYREEKNDVSSEYLEIATANTIPASFKNRNLKKKISKRTTKQFFTFWDLNKYEHSLVNEVYTLNEHEFLQYYNLKINHVKRNVSSYSFS</sequence>
<accession>A0A6I1TZ99</accession>